<organism evidence="3 4">
    <name type="scientific">Acanthamoeba castellanii (strain ATCC 30010 / Neff)</name>
    <dbReference type="NCBI Taxonomy" id="1257118"/>
    <lineage>
        <taxon>Eukaryota</taxon>
        <taxon>Amoebozoa</taxon>
        <taxon>Discosea</taxon>
        <taxon>Longamoebia</taxon>
        <taxon>Centramoebida</taxon>
        <taxon>Acanthamoebidae</taxon>
        <taxon>Acanthamoeba</taxon>
    </lineage>
</organism>
<feature type="region of interest" description="Disordered" evidence="2">
    <location>
        <begin position="211"/>
        <end position="349"/>
    </location>
</feature>
<feature type="compositionally biased region" description="Basic and acidic residues" evidence="2">
    <location>
        <begin position="283"/>
        <end position="338"/>
    </location>
</feature>
<dbReference type="OrthoDB" id="20658at2759"/>
<protein>
    <submittedName>
        <fullName evidence="3">Short chain dehydrogenase/reductase family oxidoreductase</fullName>
    </submittedName>
</protein>
<dbReference type="InterPro" id="IPR036291">
    <property type="entry name" value="NAD(P)-bd_dom_sf"/>
</dbReference>
<keyword evidence="4" id="KW-1185">Reference proteome</keyword>
<keyword evidence="1" id="KW-0175">Coiled coil</keyword>
<dbReference type="InterPro" id="IPR051468">
    <property type="entry name" value="Fungal_SecMetab_SDRs"/>
</dbReference>
<evidence type="ECO:0000256" key="2">
    <source>
        <dbReference type="SAM" id="MobiDB-lite"/>
    </source>
</evidence>
<dbReference type="GO" id="GO:0016491">
    <property type="term" value="F:oxidoreductase activity"/>
    <property type="evidence" value="ECO:0007669"/>
    <property type="project" value="TreeGrafter"/>
</dbReference>
<evidence type="ECO:0000256" key="1">
    <source>
        <dbReference type="SAM" id="Coils"/>
    </source>
</evidence>
<accession>L8GZN5</accession>
<dbReference type="Pfam" id="PF00106">
    <property type="entry name" value="adh_short"/>
    <property type="match status" value="1"/>
</dbReference>
<dbReference type="GO" id="GO:0005737">
    <property type="term" value="C:cytoplasm"/>
    <property type="evidence" value="ECO:0007669"/>
    <property type="project" value="TreeGrafter"/>
</dbReference>
<dbReference type="GeneID" id="14917906"/>
<dbReference type="STRING" id="1257118.L8GZN5"/>
<dbReference type="Proteomes" id="UP000011083">
    <property type="component" value="Unassembled WGS sequence"/>
</dbReference>
<dbReference type="PANTHER" id="PTHR43544:SF2">
    <property type="entry name" value="OXIDOREDUCTASE"/>
    <property type="match status" value="1"/>
</dbReference>
<feature type="compositionally biased region" description="Basic and acidic residues" evidence="2">
    <location>
        <begin position="578"/>
        <end position="589"/>
    </location>
</feature>
<dbReference type="PANTHER" id="PTHR43544">
    <property type="entry name" value="SHORT-CHAIN DEHYDROGENASE/REDUCTASE"/>
    <property type="match status" value="1"/>
</dbReference>
<dbReference type="RefSeq" id="XP_004339574.1">
    <property type="nucleotide sequence ID" value="XM_004339526.1"/>
</dbReference>
<dbReference type="Gene3D" id="3.40.50.720">
    <property type="entry name" value="NAD(P)-binding Rossmann-like Domain"/>
    <property type="match status" value="2"/>
</dbReference>
<reference evidence="3" key="1">
    <citation type="journal article" date="2013" name="Genome Biol.">
        <title>Genome of Acanthamoeba castellanii highlights extensive lateral gene transfer and early evolution of tyrosine kinase signaling.</title>
        <authorList>
            <person name="Clarke M."/>
            <person name="Lohan A.J."/>
            <person name="Liu B."/>
            <person name="Lagkouvardos I."/>
            <person name="Roy S."/>
            <person name="Zafar N."/>
            <person name="Bertelli C."/>
            <person name="Schilde C."/>
            <person name="Kianianmomeni A."/>
            <person name="Burglin T.R."/>
            <person name="Frech C."/>
            <person name="Turcotte B."/>
            <person name="Kopec K.O."/>
            <person name="Synnott J.M."/>
            <person name="Choo C."/>
            <person name="Paponov I."/>
            <person name="Finkler A."/>
            <person name="Soon Heng Tan C."/>
            <person name="Hutchins A.P."/>
            <person name="Weinmeier T."/>
            <person name="Rattei T."/>
            <person name="Chu J.S."/>
            <person name="Gimenez G."/>
            <person name="Irimia M."/>
            <person name="Rigden D.J."/>
            <person name="Fitzpatrick D.A."/>
            <person name="Lorenzo-Morales J."/>
            <person name="Bateman A."/>
            <person name="Chiu C.H."/>
            <person name="Tang P."/>
            <person name="Hegemann P."/>
            <person name="Fromm H."/>
            <person name="Raoult D."/>
            <person name="Greub G."/>
            <person name="Miranda-Saavedra D."/>
            <person name="Chen N."/>
            <person name="Nash P."/>
            <person name="Ginger M.L."/>
            <person name="Horn M."/>
            <person name="Schaap P."/>
            <person name="Caler L."/>
            <person name="Loftus B."/>
        </authorList>
    </citation>
    <scope>NUCLEOTIDE SEQUENCE [LARGE SCALE GENOMIC DNA]</scope>
    <source>
        <strain evidence="3">Neff</strain>
    </source>
</reference>
<evidence type="ECO:0000313" key="3">
    <source>
        <dbReference type="EMBL" id="ELR17561.1"/>
    </source>
</evidence>
<sequence length="812" mass="90228">MQSCFFSSSDVKRVHVEYKMEVDADPPPAPPPESTAAAEQLPGLADSCKAPTEEVDAERGFTDDDLNACLKVLHAFRAKLDLLQQKEYRPLRSAGIIFVEGISKRYFKGLSPEEYNHNKARKIARKERRKHEALEDQKRLAKTKMREDKLRRMERLMEGAASPPQLMLKGSAAAGAIGADVQTALALPPVDPLSLGVVTIPAERVATRYNSERINLKRKRKNQQQQQQQGAVEQQANKSNDASKGKSKGKNKKGTLGAQTTKQTAERKSATAAKPAEPPSPPSREEVQKRAKNEARGTENEERRKEIESDRMDDESHHATANAEAKEEEEHRGPKTKGEASLSDEDEESVLHQPEECYICKATYHKLHHFYDRLNWNKRVATADLKGYIALVTGGRVKIGFETAVILLRAGATVIVTTRFPHDAALRFSKLADFGEWHSRLHVYGLDMRYLQAVEQFCRFVKKAYSHLDIIINNAAQTIRRPPAYYEHLITAESVNVASLPEPIRHVLQPEGLPVKPWGNDYLLPLFSSSSSSTTGLFELTTGPSPALAPPAQPPVAPVVEEPVDDQEAAAGLVAEEKHAQAAEAKGNEMEAAGGRPVTTDQPPNPASALPNISAVLTQLAVAKGDEKKDPKLFPPGRYDEHGQQVDLRHANSWVLQLDQVSTVELAEVHVINALAPYTINSLLRPLLNLSPNADKFIVNVSSVEGEFYHKKTTAHPHTNMAKASLNMMTRTAAAYYARDRIWMNAVDTGWISDMNPVYRSQRIANKYGQVFRNPIDEVDGAARILDPVFARLNEGKLYFGKFLKDYRPSAW</sequence>
<dbReference type="AlphaFoldDB" id="L8GZN5"/>
<dbReference type="KEGG" id="acan:ACA1_063260"/>
<dbReference type="SUPFAM" id="SSF51735">
    <property type="entry name" value="NAD(P)-binding Rossmann-fold domains"/>
    <property type="match status" value="1"/>
</dbReference>
<feature type="region of interest" description="Disordered" evidence="2">
    <location>
        <begin position="18"/>
        <end position="52"/>
    </location>
</feature>
<dbReference type="Pfam" id="PF13561">
    <property type="entry name" value="adh_short_C2"/>
    <property type="match status" value="1"/>
</dbReference>
<dbReference type="EMBL" id="KB007974">
    <property type="protein sequence ID" value="ELR17561.1"/>
    <property type="molecule type" value="Genomic_DNA"/>
</dbReference>
<proteinExistence type="predicted"/>
<feature type="coiled-coil region" evidence="1">
    <location>
        <begin position="117"/>
        <end position="144"/>
    </location>
</feature>
<gene>
    <name evidence="3" type="ORF">ACA1_063260</name>
</gene>
<dbReference type="InterPro" id="IPR002347">
    <property type="entry name" value="SDR_fam"/>
</dbReference>
<feature type="region of interest" description="Disordered" evidence="2">
    <location>
        <begin position="578"/>
        <end position="608"/>
    </location>
</feature>
<name>L8GZN5_ACACF</name>
<evidence type="ECO:0000313" key="4">
    <source>
        <dbReference type="Proteomes" id="UP000011083"/>
    </source>
</evidence>
<dbReference type="VEuPathDB" id="AmoebaDB:ACA1_063260"/>